<dbReference type="Gene3D" id="2.60.210.10">
    <property type="entry name" value="Apoptosis, Tumor Necrosis Factor Receptor Associated Protein 2, Chain A"/>
    <property type="match status" value="1"/>
</dbReference>
<dbReference type="InterPro" id="IPR011333">
    <property type="entry name" value="SKP1/BTB/POZ_sf"/>
</dbReference>
<dbReference type="FunFam" id="3.30.710.10:FF:000136">
    <property type="entry name" value="BTB-POZ and math domain 1"/>
    <property type="match status" value="1"/>
</dbReference>
<dbReference type="CDD" id="cd18280">
    <property type="entry name" value="BTB_POZ_BPM_plant"/>
    <property type="match status" value="1"/>
</dbReference>
<evidence type="ECO:0000256" key="3">
    <source>
        <dbReference type="ARBA" id="ARBA00010846"/>
    </source>
</evidence>
<protein>
    <recommendedName>
        <fullName evidence="9">BTB/POZ and MATH domain-containing protein 4</fullName>
    </recommendedName>
</protein>
<dbReference type="SMART" id="SM00061">
    <property type="entry name" value="MATH"/>
    <property type="match status" value="1"/>
</dbReference>
<dbReference type="PANTHER" id="PTHR26379:SF466">
    <property type="entry name" value="BTB_POZ AND MATH DOMAIN-CONTAINING PROTEIN 4"/>
    <property type="match status" value="1"/>
</dbReference>
<evidence type="ECO:0000313" key="7">
    <source>
        <dbReference type="EMBL" id="KAF3441212.1"/>
    </source>
</evidence>
<dbReference type="Gene3D" id="1.25.40.420">
    <property type="match status" value="1"/>
</dbReference>
<evidence type="ECO:0000259" key="6">
    <source>
        <dbReference type="PROSITE" id="PS50144"/>
    </source>
</evidence>
<dbReference type="Proteomes" id="UP000796880">
    <property type="component" value="Unassembled WGS sequence"/>
</dbReference>
<evidence type="ECO:0000313" key="8">
    <source>
        <dbReference type="Proteomes" id="UP000796880"/>
    </source>
</evidence>
<dbReference type="PROSITE" id="PS50144">
    <property type="entry name" value="MATH"/>
    <property type="match status" value="1"/>
</dbReference>
<dbReference type="Pfam" id="PF24570">
    <property type="entry name" value="BACK_BPM_SPOP"/>
    <property type="match status" value="1"/>
</dbReference>
<dbReference type="CDD" id="cd00121">
    <property type="entry name" value="MATH"/>
    <property type="match status" value="1"/>
</dbReference>
<dbReference type="EMBL" id="VOIH02000007">
    <property type="protein sequence ID" value="KAF3441212.1"/>
    <property type="molecule type" value="Genomic_DNA"/>
</dbReference>
<evidence type="ECO:0000256" key="4">
    <source>
        <dbReference type="SAM" id="MobiDB-lite"/>
    </source>
</evidence>
<feature type="region of interest" description="Disordered" evidence="4">
    <location>
        <begin position="376"/>
        <end position="427"/>
    </location>
</feature>
<comment type="caution">
    <text evidence="7">The sequence shown here is derived from an EMBL/GenBank/DDBJ whole genome shotgun (WGS) entry which is preliminary data.</text>
</comment>
<dbReference type="GO" id="GO:0016567">
    <property type="term" value="P:protein ubiquitination"/>
    <property type="evidence" value="ECO:0007669"/>
    <property type="project" value="InterPro"/>
</dbReference>
<comment type="pathway">
    <text evidence="2">Protein modification; protein ubiquitination.</text>
</comment>
<dbReference type="InterPro" id="IPR000210">
    <property type="entry name" value="BTB/POZ_dom"/>
</dbReference>
<evidence type="ECO:0008006" key="9">
    <source>
        <dbReference type="Google" id="ProtNLM"/>
    </source>
</evidence>
<dbReference type="AlphaFoldDB" id="A0A8K0E0Y7"/>
<organism evidence="7 8">
    <name type="scientific">Rhamnella rubrinervis</name>
    <dbReference type="NCBI Taxonomy" id="2594499"/>
    <lineage>
        <taxon>Eukaryota</taxon>
        <taxon>Viridiplantae</taxon>
        <taxon>Streptophyta</taxon>
        <taxon>Embryophyta</taxon>
        <taxon>Tracheophyta</taxon>
        <taxon>Spermatophyta</taxon>
        <taxon>Magnoliopsida</taxon>
        <taxon>eudicotyledons</taxon>
        <taxon>Gunneridae</taxon>
        <taxon>Pentapetalae</taxon>
        <taxon>rosids</taxon>
        <taxon>fabids</taxon>
        <taxon>Rosales</taxon>
        <taxon>Rhamnaceae</taxon>
        <taxon>rhamnoid group</taxon>
        <taxon>Rhamneae</taxon>
        <taxon>Rhamnella</taxon>
    </lineage>
</organism>
<dbReference type="OrthoDB" id="6359816at2759"/>
<feature type="domain" description="MATH" evidence="6">
    <location>
        <begin position="24"/>
        <end position="158"/>
    </location>
</feature>
<dbReference type="Gene3D" id="3.30.710.10">
    <property type="entry name" value="Potassium Channel Kv1.1, Chain A"/>
    <property type="match status" value="1"/>
</dbReference>
<comment type="function">
    <text evidence="1">May act as a substrate-specific adapter of an E3 ubiquitin-protein ligase complex (CUL3-RBX1-BTB) which mediates the ubiquitination and subsequent proteasomal degradation of target proteins.</text>
</comment>
<feature type="compositionally biased region" description="Polar residues" evidence="4">
    <location>
        <begin position="394"/>
        <end position="410"/>
    </location>
</feature>
<comment type="similarity">
    <text evidence="3">Belongs to the Tdpoz family.</text>
</comment>
<dbReference type="InterPro" id="IPR034090">
    <property type="entry name" value="BPM_C"/>
</dbReference>
<proteinExistence type="inferred from homology"/>
<dbReference type="CDD" id="cd14736">
    <property type="entry name" value="BACK_AtBPM-like"/>
    <property type="match status" value="1"/>
</dbReference>
<reference evidence="7" key="1">
    <citation type="submission" date="2020-03" db="EMBL/GenBank/DDBJ databases">
        <title>A high-quality chromosome-level genome assembly of a woody plant with both climbing and erect habits, Rhamnella rubrinervis.</title>
        <authorList>
            <person name="Lu Z."/>
            <person name="Yang Y."/>
            <person name="Zhu X."/>
            <person name="Sun Y."/>
        </authorList>
    </citation>
    <scope>NUCLEOTIDE SEQUENCE</scope>
    <source>
        <strain evidence="7">BYM</strain>
        <tissue evidence="7">Leaf</tissue>
    </source>
</reference>
<dbReference type="InterPro" id="IPR008974">
    <property type="entry name" value="TRAF-like"/>
</dbReference>
<gene>
    <name evidence="7" type="ORF">FNV43_RR15125</name>
</gene>
<dbReference type="SUPFAM" id="SSF49599">
    <property type="entry name" value="TRAF domain-like"/>
    <property type="match status" value="1"/>
</dbReference>
<dbReference type="InterPro" id="IPR002083">
    <property type="entry name" value="MATH/TRAF_dom"/>
</dbReference>
<dbReference type="Pfam" id="PF22486">
    <property type="entry name" value="MATH_2"/>
    <property type="match status" value="1"/>
</dbReference>
<sequence>MYSPSLKSPFISPSSSLSLTETVNGSHHFIIKGYSLAKGIGVGKHIASENFTVGGYQWAIYFYPDGKNPEDNSAYVSVFIALASEGTDVRALFELTLVDQGDHGKHKVHSHFDRSLESGPYTLKYRGSMWGYKRFFKRTMLESSTFLKDDCLKINCTVGVVVSAMDSSRLQSIHVPQSDIGTHLGMLLENEEGSDVTFNVSGVKFHAHKLVLASRSSVFEKEFDGMEEHNNEIVVTDMESDVFKALLHFIYRDTLIEEEFLESSSSCMSSLSKSLASKLIAAADKYDLPRLRLMCESVLCKDISVSSVANILALADRYHAVDLKSVCLKFAAENLVAVMESDGFEFLKENCPLLQSELLKTVAGCEEEVSEGGKTRSVWAQFSDGGDTNDRSVRQQTWDDGGERSQSLWVQLSDGGDASGRSPMQEG</sequence>
<evidence type="ECO:0000256" key="2">
    <source>
        <dbReference type="ARBA" id="ARBA00004906"/>
    </source>
</evidence>
<name>A0A8K0E0Y7_9ROSA</name>
<dbReference type="PROSITE" id="PS50097">
    <property type="entry name" value="BTB"/>
    <property type="match status" value="1"/>
</dbReference>
<evidence type="ECO:0000259" key="5">
    <source>
        <dbReference type="PROSITE" id="PS50097"/>
    </source>
</evidence>
<dbReference type="InterPro" id="IPR045005">
    <property type="entry name" value="BPM1-6"/>
</dbReference>
<dbReference type="Pfam" id="PF00651">
    <property type="entry name" value="BTB"/>
    <property type="match status" value="1"/>
</dbReference>
<dbReference type="InterPro" id="IPR056423">
    <property type="entry name" value="BACK_BPM_SPOP"/>
</dbReference>
<dbReference type="GO" id="GO:0071472">
    <property type="term" value="P:cellular response to salt stress"/>
    <property type="evidence" value="ECO:0007669"/>
    <property type="project" value="UniProtKB-ARBA"/>
</dbReference>
<dbReference type="PANTHER" id="PTHR26379">
    <property type="entry name" value="BTB/POZ AND MATH DOMAIN-CONTAINING PROTEIN 1"/>
    <property type="match status" value="1"/>
</dbReference>
<keyword evidence="8" id="KW-1185">Reference proteome</keyword>
<feature type="domain" description="BTB" evidence="5">
    <location>
        <begin position="194"/>
        <end position="259"/>
    </location>
</feature>
<accession>A0A8K0E0Y7</accession>
<dbReference type="SUPFAM" id="SSF54695">
    <property type="entry name" value="POZ domain"/>
    <property type="match status" value="1"/>
</dbReference>
<evidence type="ECO:0000256" key="1">
    <source>
        <dbReference type="ARBA" id="ARBA00002668"/>
    </source>
</evidence>
<dbReference type="SMART" id="SM00225">
    <property type="entry name" value="BTB"/>
    <property type="match status" value="1"/>
</dbReference>